<feature type="domain" description="Sulfotransferase" evidence="4">
    <location>
        <begin position="151"/>
        <end position="348"/>
    </location>
</feature>
<organism evidence="5 6">
    <name type="scientific">Roseimicrobium gellanilyticum</name>
    <dbReference type="NCBI Taxonomy" id="748857"/>
    <lineage>
        <taxon>Bacteria</taxon>
        <taxon>Pseudomonadati</taxon>
        <taxon>Verrucomicrobiota</taxon>
        <taxon>Verrucomicrobiia</taxon>
        <taxon>Verrucomicrobiales</taxon>
        <taxon>Verrucomicrobiaceae</taxon>
        <taxon>Roseimicrobium</taxon>
    </lineage>
</organism>
<keyword evidence="6" id="KW-1185">Reference proteome</keyword>
<feature type="region of interest" description="Disordered" evidence="3">
    <location>
        <begin position="123"/>
        <end position="143"/>
    </location>
</feature>
<dbReference type="RefSeq" id="WP_211325659.1">
    <property type="nucleotide sequence ID" value="NZ_QNRR01000010.1"/>
</dbReference>
<evidence type="ECO:0000256" key="3">
    <source>
        <dbReference type="SAM" id="MobiDB-lite"/>
    </source>
</evidence>
<dbReference type="GO" id="GO:0008146">
    <property type="term" value="F:sulfotransferase activity"/>
    <property type="evidence" value="ECO:0007669"/>
    <property type="project" value="InterPro"/>
</dbReference>
<sequence length="397" mass="45503">MIQAHFDKATATQEHDGVHIDVAGWAFAEQGHILVVQAWGNDLPLGFILYGFLRPDVMRHFKSRCHSERVGFEGRVKLPQALAGADVVELKLTLTSSELARHEITKSLSVKAALAAAVTEPAADTHDAAHAPGKHPPQDGWFPKRSSRLAPPDFFILGAGKCGTTSLYYSLRQHPEIHLSPIKEPSFFSTGFQVVKNPVEYFNLFPQQEGKKRYGEASHVYFSTPETAPVLRQLFPEAKFLLIVRNPVQRSHSLYQDMKRGGYESLPTFEQALREEEFRFVDPAFQADCPQYFWNFMYYRSSRYDLQLENYLEHFPRERFLVLTLGEWKADPAYWLREIFGFLEVDPSTQVGTEPQNQAEKPATLREETKDALRERFAGVRERVEALVGRELKHWDY</sequence>
<name>A0A366HBZ0_9BACT</name>
<gene>
    <name evidence="5" type="ORF">DES53_11067</name>
</gene>
<dbReference type="InterPro" id="IPR027417">
    <property type="entry name" value="P-loop_NTPase"/>
</dbReference>
<dbReference type="PANTHER" id="PTHR10605:SF56">
    <property type="entry name" value="BIFUNCTIONAL HEPARAN SULFATE N-DEACETYLASE_N-SULFOTRANSFERASE"/>
    <property type="match status" value="1"/>
</dbReference>
<accession>A0A366HBZ0</accession>
<keyword evidence="2" id="KW-0325">Glycoprotein</keyword>
<dbReference type="InterPro" id="IPR000863">
    <property type="entry name" value="Sulfotransferase_dom"/>
</dbReference>
<dbReference type="PANTHER" id="PTHR10605">
    <property type="entry name" value="HEPARAN SULFATE SULFOTRANSFERASE"/>
    <property type="match status" value="1"/>
</dbReference>
<dbReference type="EMBL" id="QNRR01000010">
    <property type="protein sequence ID" value="RBP39043.1"/>
    <property type="molecule type" value="Genomic_DNA"/>
</dbReference>
<reference evidence="5 6" key="1">
    <citation type="submission" date="2018-06" db="EMBL/GenBank/DDBJ databases">
        <title>Genomic Encyclopedia of Type Strains, Phase IV (KMG-IV): sequencing the most valuable type-strain genomes for metagenomic binning, comparative biology and taxonomic classification.</title>
        <authorList>
            <person name="Goeker M."/>
        </authorList>
    </citation>
    <scope>NUCLEOTIDE SEQUENCE [LARGE SCALE GENOMIC DNA]</scope>
    <source>
        <strain evidence="5 6">DSM 25532</strain>
    </source>
</reference>
<dbReference type="AlphaFoldDB" id="A0A366HBZ0"/>
<evidence type="ECO:0000256" key="2">
    <source>
        <dbReference type="ARBA" id="ARBA00023180"/>
    </source>
</evidence>
<dbReference type="InterPro" id="IPR037359">
    <property type="entry name" value="NST/OST"/>
</dbReference>
<dbReference type="Proteomes" id="UP000253426">
    <property type="component" value="Unassembled WGS sequence"/>
</dbReference>
<evidence type="ECO:0000313" key="6">
    <source>
        <dbReference type="Proteomes" id="UP000253426"/>
    </source>
</evidence>
<evidence type="ECO:0000259" key="4">
    <source>
        <dbReference type="Pfam" id="PF00685"/>
    </source>
</evidence>
<comment type="caution">
    <text evidence="5">The sequence shown here is derived from an EMBL/GenBank/DDBJ whole genome shotgun (WGS) entry which is preliminary data.</text>
</comment>
<evidence type="ECO:0000256" key="1">
    <source>
        <dbReference type="ARBA" id="ARBA00022679"/>
    </source>
</evidence>
<dbReference type="SUPFAM" id="SSF52540">
    <property type="entry name" value="P-loop containing nucleoside triphosphate hydrolases"/>
    <property type="match status" value="1"/>
</dbReference>
<proteinExistence type="predicted"/>
<dbReference type="Gene3D" id="3.40.50.300">
    <property type="entry name" value="P-loop containing nucleotide triphosphate hydrolases"/>
    <property type="match status" value="1"/>
</dbReference>
<evidence type="ECO:0000313" key="5">
    <source>
        <dbReference type="EMBL" id="RBP39043.1"/>
    </source>
</evidence>
<protein>
    <submittedName>
        <fullName evidence="5">Sulfotransferase domain-containing protein</fullName>
    </submittedName>
</protein>
<dbReference type="Pfam" id="PF00685">
    <property type="entry name" value="Sulfotransfer_1"/>
    <property type="match status" value="1"/>
</dbReference>
<keyword evidence="1 5" id="KW-0808">Transferase</keyword>